<evidence type="ECO:0000313" key="2">
    <source>
        <dbReference type="EMBL" id="RQT29183.1"/>
    </source>
</evidence>
<evidence type="ECO:0000256" key="1">
    <source>
        <dbReference type="SAM" id="MobiDB-lite"/>
    </source>
</evidence>
<feature type="compositionally biased region" description="Low complexity" evidence="1">
    <location>
        <begin position="87"/>
        <end position="97"/>
    </location>
</feature>
<proteinExistence type="predicted"/>
<sequence length="135" mass="14599">MDAPDRSGACRGCRDRRQPAISFARDVHQPFPVLAGFETWQLAFVSFGLPARDGVCTSRSRRWHRASTAAPKENTPRRGVHEPDRGAPPAAGKSAGGNHRPAPGPSRRSVALTLPALLPRARLPLRQPPFARAPA</sequence>
<dbReference type="AlphaFoldDB" id="A0A3N8SEZ0"/>
<organism evidence="2 3">
    <name type="scientific">Burkholderia contaminans</name>
    <dbReference type="NCBI Taxonomy" id="488447"/>
    <lineage>
        <taxon>Bacteria</taxon>
        <taxon>Pseudomonadati</taxon>
        <taxon>Pseudomonadota</taxon>
        <taxon>Betaproteobacteria</taxon>
        <taxon>Burkholderiales</taxon>
        <taxon>Burkholderiaceae</taxon>
        <taxon>Burkholderia</taxon>
        <taxon>Burkholderia cepacia complex</taxon>
    </lineage>
</organism>
<feature type="region of interest" description="Disordered" evidence="1">
    <location>
        <begin position="57"/>
        <end position="113"/>
    </location>
</feature>
<dbReference type="EMBL" id="QTQX01000008">
    <property type="protein sequence ID" value="RQT29183.1"/>
    <property type="molecule type" value="Genomic_DNA"/>
</dbReference>
<evidence type="ECO:0000313" key="3">
    <source>
        <dbReference type="Proteomes" id="UP000269271"/>
    </source>
</evidence>
<gene>
    <name evidence="2" type="ORF">DF037_14580</name>
</gene>
<name>A0A3N8SEZ0_9BURK</name>
<reference evidence="2 3" key="1">
    <citation type="submission" date="2018-08" db="EMBL/GenBank/DDBJ databases">
        <title>Comparative analysis of Burkholderia isolates from Puerto Rico.</title>
        <authorList>
            <person name="Hall C."/>
            <person name="Sahl J."/>
            <person name="Wagner D."/>
        </authorList>
    </citation>
    <scope>NUCLEOTIDE SEQUENCE [LARGE SCALE GENOMIC DNA]</scope>
    <source>
        <strain evidence="2 3">Bp9001</strain>
    </source>
</reference>
<comment type="caution">
    <text evidence="2">The sequence shown here is derived from an EMBL/GenBank/DDBJ whole genome shotgun (WGS) entry which is preliminary data.</text>
</comment>
<feature type="compositionally biased region" description="Basic and acidic residues" evidence="1">
    <location>
        <begin position="74"/>
        <end position="85"/>
    </location>
</feature>
<accession>A0A3N8SEZ0</accession>
<protein>
    <submittedName>
        <fullName evidence="2">Uncharacterized protein</fullName>
    </submittedName>
</protein>
<dbReference type="Proteomes" id="UP000269271">
    <property type="component" value="Unassembled WGS sequence"/>
</dbReference>